<evidence type="ECO:0000256" key="5">
    <source>
        <dbReference type="ARBA" id="ARBA00022989"/>
    </source>
</evidence>
<evidence type="ECO:0000256" key="1">
    <source>
        <dbReference type="ARBA" id="ARBA00004141"/>
    </source>
</evidence>
<keyword evidence="9" id="KW-0807">Transducer</keyword>
<feature type="transmembrane region" description="Helical" evidence="10">
    <location>
        <begin position="110"/>
        <end position="133"/>
    </location>
</feature>
<dbReference type="RefSeq" id="XP_012181559.1">
    <property type="nucleotide sequence ID" value="XM_012326169.1"/>
</dbReference>
<feature type="transmembrane region" description="Helical" evidence="10">
    <location>
        <begin position="171"/>
        <end position="196"/>
    </location>
</feature>
<feature type="transmembrane region" description="Helical" evidence="10">
    <location>
        <begin position="67"/>
        <end position="89"/>
    </location>
</feature>
<evidence type="ECO:0000256" key="3">
    <source>
        <dbReference type="ARBA" id="ARBA00022507"/>
    </source>
</evidence>
<dbReference type="GO" id="GO:0005886">
    <property type="term" value="C:plasma membrane"/>
    <property type="evidence" value="ECO:0007669"/>
    <property type="project" value="TreeGrafter"/>
</dbReference>
<dbReference type="PANTHER" id="PTHR28097">
    <property type="entry name" value="PHEROMONE A FACTOR RECEPTOR"/>
    <property type="match status" value="1"/>
</dbReference>
<dbReference type="GeneID" id="24097187"/>
<accession>J4IA46</accession>
<evidence type="ECO:0000313" key="12">
    <source>
        <dbReference type="Proteomes" id="UP000006352"/>
    </source>
</evidence>
<dbReference type="STRING" id="599839.J4IA46"/>
<keyword evidence="5 10" id="KW-1133">Transmembrane helix</keyword>
<reference evidence="11 12" key="1">
    <citation type="journal article" date="2012" name="Appl. Environ. Microbiol.">
        <title>Short-read sequencing for genomic analysis of the brown rot fungus Fibroporia radiculosa.</title>
        <authorList>
            <person name="Tang J.D."/>
            <person name="Perkins A.D."/>
            <person name="Sonstegard T.S."/>
            <person name="Schroeder S.G."/>
            <person name="Burgess S.C."/>
            <person name="Diehl S.V."/>
        </authorList>
    </citation>
    <scope>NUCLEOTIDE SEQUENCE [LARGE SCALE GENOMIC DNA]</scope>
    <source>
        <strain evidence="11 12">TFFH 294</strain>
    </source>
</reference>
<sequence length="274" mass="31160">MFHRNRLIFAQPKKRRAMMTDLAIGLGIPVLQIIFQYIVSGHRFDIYEQVGCYPFTYNTAPAYPLSVLWPIFIGLVSAVYCILTLRAFFRRRAQFMQCLASSSGLTANRYFRLMALATVELLCTVPISTYGLYLNLSAGPLNPWINWANVHYDYSQVDQYPAIIWRSQRTAIIAFGLSTWAVPFCALIFFAFFGFAEEARKNYFTFWLTVTKPLRMGGRLNSLKLSKLLNERRATSSSATSLPVFVDTKPALPSPTISVDTDIDSYDVKEKSFA</sequence>
<dbReference type="InterPro" id="IPR000481">
    <property type="entry name" value="GPCR_Pheromne_B_alpha_rcpt"/>
</dbReference>
<keyword evidence="3" id="KW-0589">Pheromone response</keyword>
<dbReference type="HOGENOM" id="CLU_1015764_0_0_1"/>
<keyword evidence="6" id="KW-0297">G-protein coupled receptor</keyword>
<evidence type="ECO:0000313" key="11">
    <source>
        <dbReference type="EMBL" id="CCM02276.1"/>
    </source>
</evidence>
<evidence type="ECO:0000256" key="7">
    <source>
        <dbReference type="ARBA" id="ARBA00023136"/>
    </source>
</evidence>
<dbReference type="OrthoDB" id="2874149at2759"/>
<evidence type="ECO:0000256" key="10">
    <source>
        <dbReference type="SAM" id="Phobius"/>
    </source>
</evidence>
<dbReference type="EMBL" id="HE797072">
    <property type="protein sequence ID" value="CCM02276.1"/>
    <property type="molecule type" value="Genomic_DNA"/>
</dbReference>
<dbReference type="FunCoup" id="J4IA46">
    <property type="interactions" value="74"/>
</dbReference>
<organism evidence="11 12">
    <name type="scientific">Fibroporia radiculosa</name>
    <dbReference type="NCBI Taxonomy" id="599839"/>
    <lineage>
        <taxon>Eukaryota</taxon>
        <taxon>Fungi</taxon>
        <taxon>Dikarya</taxon>
        <taxon>Basidiomycota</taxon>
        <taxon>Agaricomycotina</taxon>
        <taxon>Agaricomycetes</taxon>
        <taxon>Polyporales</taxon>
        <taxon>Fibroporiaceae</taxon>
        <taxon>Fibroporia</taxon>
    </lineage>
</organism>
<dbReference type="PANTHER" id="PTHR28097:SF1">
    <property type="entry name" value="PHEROMONE A FACTOR RECEPTOR"/>
    <property type="match status" value="1"/>
</dbReference>
<keyword evidence="12" id="KW-1185">Reference proteome</keyword>
<keyword evidence="7 10" id="KW-0472">Membrane</keyword>
<evidence type="ECO:0000256" key="2">
    <source>
        <dbReference type="ARBA" id="ARBA00011085"/>
    </source>
</evidence>
<evidence type="ECO:0000256" key="9">
    <source>
        <dbReference type="ARBA" id="ARBA00023224"/>
    </source>
</evidence>
<dbReference type="GO" id="GO:0000750">
    <property type="term" value="P:pheromone-dependent signal transduction involved in conjugation with cellular fusion"/>
    <property type="evidence" value="ECO:0007669"/>
    <property type="project" value="TreeGrafter"/>
</dbReference>
<dbReference type="PRINTS" id="PR00899">
    <property type="entry name" value="GPCRSTE3"/>
</dbReference>
<keyword evidence="4 10" id="KW-0812">Transmembrane</keyword>
<comment type="subcellular location">
    <subcellularLocation>
        <location evidence="1">Membrane</location>
        <topology evidence="1">Multi-pass membrane protein</topology>
    </subcellularLocation>
</comment>
<dbReference type="GO" id="GO:0004934">
    <property type="term" value="F:mating-type alpha-factor pheromone receptor activity"/>
    <property type="evidence" value="ECO:0007669"/>
    <property type="project" value="InterPro"/>
</dbReference>
<dbReference type="InterPro" id="IPR001499">
    <property type="entry name" value="GPCR_STE3"/>
</dbReference>
<evidence type="ECO:0000256" key="8">
    <source>
        <dbReference type="ARBA" id="ARBA00023170"/>
    </source>
</evidence>
<keyword evidence="8" id="KW-0675">Receptor</keyword>
<feature type="transmembrane region" description="Helical" evidence="10">
    <location>
        <begin position="21"/>
        <end position="39"/>
    </location>
</feature>
<dbReference type="Proteomes" id="UP000006352">
    <property type="component" value="Unassembled WGS sequence"/>
</dbReference>
<protein>
    <submittedName>
        <fullName evidence="11">Uncharacterized protein</fullName>
    </submittedName>
</protein>
<dbReference type="InParanoid" id="J4IA46"/>
<dbReference type="AlphaFoldDB" id="J4IA46"/>
<evidence type="ECO:0000256" key="4">
    <source>
        <dbReference type="ARBA" id="ARBA00022692"/>
    </source>
</evidence>
<gene>
    <name evidence="11" type="ORF">FIBRA_04361</name>
</gene>
<name>J4IA46_9APHY</name>
<dbReference type="PRINTS" id="PR00901">
    <property type="entry name" value="PHEROMONEBAR"/>
</dbReference>
<evidence type="ECO:0000256" key="6">
    <source>
        <dbReference type="ARBA" id="ARBA00023040"/>
    </source>
</evidence>
<dbReference type="Pfam" id="PF02076">
    <property type="entry name" value="STE3"/>
    <property type="match status" value="1"/>
</dbReference>
<proteinExistence type="inferred from homology"/>
<comment type="similarity">
    <text evidence="2">Belongs to the G-protein coupled receptor 4 family.</text>
</comment>